<feature type="transmembrane region" description="Helical" evidence="6">
    <location>
        <begin position="229"/>
        <end position="250"/>
    </location>
</feature>
<feature type="domain" description="Integral membrane bound transporter" evidence="8">
    <location>
        <begin position="993"/>
        <end position="1121"/>
    </location>
</feature>
<feature type="transmembrane region" description="Helical" evidence="6">
    <location>
        <begin position="200"/>
        <end position="217"/>
    </location>
</feature>
<reference evidence="9 10" key="1">
    <citation type="journal article" date="2016" name="Proc. Natl. Acad. Sci. U.S.A.">
        <title>Lipid metabolic changes in an early divergent fungus govern the establishment of a mutualistic symbiosis with endobacteria.</title>
        <authorList>
            <person name="Lastovetsky O.A."/>
            <person name="Gaspar M.L."/>
            <person name="Mondo S.J."/>
            <person name="LaButti K.M."/>
            <person name="Sandor L."/>
            <person name="Grigoriev I.V."/>
            <person name="Henry S.A."/>
            <person name="Pawlowska T.E."/>
        </authorList>
    </citation>
    <scope>NUCLEOTIDE SEQUENCE [LARGE SCALE GENOMIC DNA]</scope>
    <source>
        <strain evidence="9 10">ATCC 11559</strain>
    </source>
</reference>
<feature type="transmembrane region" description="Helical" evidence="6">
    <location>
        <begin position="270"/>
        <end position="292"/>
    </location>
</feature>
<dbReference type="InterPro" id="IPR018820">
    <property type="entry name" value="BRE4-related_DUF2421"/>
</dbReference>
<dbReference type="InterPro" id="IPR037185">
    <property type="entry name" value="EmrE-like"/>
</dbReference>
<feature type="transmembrane region" description="Helical" evidence="6">
    <location>
        <begin position="1069"/>
        <end position="1089"/>
    </location>
</feature>
<feature type="transmembrane region" description="Helical" evidence="6">
    <location>
        <begin position="1210"/>
        <end position="1231"/>
    </location>
</feature>
<feature type="transmembrane region" description="Helical" evidence="6">
    <location>
        <begin position="44"/>
        <end position="61"/>
    </location>
</feature>
<keyword evidence="4 6" id="KW-0472">Membrane</keyword>
<name>A0A1X0RZ44_RHIZD</name>
<dbReference type="GO" id="GO:0016020">
    <property type="term" value="C:membrane"/>
    <property type="evidence" value="ECO:0007669"/>
    <property type="project" value="UniProtKB-SubCell"/>
</dbReference>
<dbReference type="Pfam" id="PF13515">
    <property type="entry name" value="FUSC_2"/>
    <property type="match status" value="1"/>
</dbReference>
<evidence type="ECO:0000313" key="10">
    <source>
        <dbReference type="Proteomes" id="UP000242381"/>
    </source>
</evidence>
<evidence type="ECO:0000256" key="1">
    <source>
        <dbReference type="ARBA" id="ARBA00004141"/>
    </source>
</evidence>
<feature type="transmembrane region" description="Helical" evidence="6">
    <location>
        <begin position="404"/>
        <end position="424"/>
    </location>
</feature>
<feature type="transmembrane region" description="Helical" evidence="6">
    <location>
        <begin position="110"/>
        <end position="128"/>
    </location>
</feature>
<comment type="subcellular location">
    <subcellularLocation>
        <location evidence="1">Membrane</location>
        <topology evidence="1">Multi-pass membrane protein</topology>
    </subcellularLocation>
</comment>
<dbReference type="OMA" id="NEQYLMF"/>
<feature type="region of interest" description="Disordered" evidence="5">
    <location>
        <begin position="605"/>
        <end position="659"/>
    </location>
</feature>
<dbReference type="VEuPathDB" id="FungiDB:BCV72DRAFT_251377"/>
<feature type="transmembrane region" description="Helical" evidence="6">
    <location>
        <begin position="163"/>
        <end position="180"/>
    </location>
</feature>
<evidence type="ECO:0000256" key="5">
    <source>
        <dbReference type="SAM" id="MobiDB-lite"/>
    </source>
</evidence>
<dbReference type="Proteomes" id="UP000242381">
    <property type="component" value="Unassembled WGS sequence"/>
</dbReference>
<proteinExistence type="predicted"/>
<dbReference type="Pfam" id="PF10334">
    <property type="entry name" value="BRE4"/>
    <property type="match status" value="1"/>
</dbReference>
<feature type="transmembrane region" description="Helical" evidence="6">
    <location>
        <begin position="955"/>
        <end position="981"/>
    </location>
</feature>
<feature type="transmembrane region" description="Helical" evidence="6">
    <location>
        <begin position="325"/>
        <end position="344"/>
    </location>
</feature>
<feature type="transmembrane region" description="Helical" evidence="6">
    <location>
        <begin position="458"/>
        <end position="475"/>
    </location>
</feature>
<feature type="compositionally biased region" description="Basic and acidic residues" evidence="5">
    <location>
        <begin position="605"/>
        <end position="617"/>
    </location>
</feature>
<keyword evidence="2 6" id="KW-0812">Transmembrane</keyword>
<protein>
    <submittedName>
        <fullName evidence="9">Uncharacterized protein</fullName>
    </submittedName>
</protein>
<dbReference type="PANTHER" id="PTHR37994:SF4">
    <property type="entry name" value="ER TRANSPORTER 6TM N-TERMINAL DOMAIN-CONTAINING PROTEIN-RELATED"/>
    <property type="match status" value="1"/>
</dbReference>
<feature type="transmembrane region" description="Helical" evidence="6">
    <location>
        <begin position="1001"/>
        <end position="1020"/>
    </location>
</feature>
<feature type="transmembrane region" description="Helical" evidence="6">
    <location>
        <begin position="73"/>
        <end position="98"/>
    </location>
</feature>
<feature type="transmembrane region" description="Helical" evidence="6">
    <location>
        <begin position="299"/>
        <end position="319"/>
    </location>
</feature>
<feature type="domain" description="DUF2421" evidence="7">
    <location>
        <begin position="1125"/>
        <end position="1333"/>
    </location>
</feature>
<feature type="compositionally biased region" description="Acidic residues" evidence="5">
    <location>
        <begin position="627"/>
        <end position="648"/>
    </location>
</feature>
<dbReference type="NCBIfam" id="TIGR00803">
    <property type="entry name" value="nst"/>
    <property type="match status" value="1"/>
</dbReference>
<sequence length="1349" mass="153214">MGDDKAKEYKVVIDQEEAENSHYGHNQQTVVAPSGIKLSPTARAILPIASYCFASILMTVTNKYVLSGYEFNMNFLLLTIQNLVTVFLLVVFKFFNLIKFRDFDKDEARKWLPVAVSLVGMIYTGSKALQYLRIPIYTIFKNLTIILIAYGEVLWFGGRVTHLMLASFGLMVLSSVIAGWTDISETLSEIVQLDTTIAGYFWMATNCITSAAFVLYMRKRIKLTNFKDFDTVFYNNILSIPFLIIPSLIFEDWSAENLAINFPSDIRQQVVMAMIFSGASAFAMSYASAWCVRTTSSTTYSMVGALNKLPIAASGILFFGDPATFGNVTAIIVGFIAGIVYSVAKTSPNSTPQNNKEIIPMSSSSQSNIDATRFRLSSTTGHPLPLESIQQRLVGFWKSMTWPICVKIVKANIALTIAFGLFLIDPIRQLTGASGILAAVAVEFVHPSKSYGFLAEDIVYGSLMCCLVAAWSILVRVEKANVGGMLAATIMVISLTAAVQNSEFTAAPTVLEEFDYITQHQVNAFLQSEHHVDSVAVIHKKVDLLVSTLIQKKRMVRREPSYNVIATTDVSDLTTLIKQLHVPLRGLGISRAMEENMRNAEKKVMERDSQQNDEMHINRPRSYYGGTDDEEEAEAVEVSDSEEEEFTESNETTCSSQQLRQRKVQWEDSMKVITFWKTDYDEILNVVRPIYINLALACSEAVKESVKRLRRMQSLDPRYQGKPFFYKYYYRWKVGAEKEKEEEKAFYYDPSVDPSIPLYEAIRQFHEQRLVGLNKLYTSTGVPRRILFLLLTFQFNLHTFAKLLYTLTSLIYELDLNRSRRQLWWPHLSFTKWLFQDHQTEASFDLETPAAIAGTTYPLAIQESLRRRATVIAASAATHRRSSIVDLESQLPKKPLYKLETPYRGQVRTPEEHRQGHLEKVVINPWRRNALDPMDYHDPDAAYPTTKRQHFFYNVYLFIIQYIYTADAAFAFRAIIVVVVLSLPAFLEDSIGWYSESRGQWAVVVALIWMGPSVGSNFFATATRTVGTFIGAIQSIIIWEIARGTIPGLIVLTFFVNLPWWLVYINGKFWKASGLFALVTTSLILGYTYNLDEGNNQTTIFVITYQRTVTCLVGVLAALIISAFPYPRTGRVELRHRISNTIGDLGSLYSTFLALLVRDTPEDPETRRADKALFQAIANSIRQQIKGERVLLDQSRFEPTLRGTFPAHKYLYLLQVLDNILGLIIGMEFVMQKISFEWRMMVVKDTWQARKQMIASYLTALHLSSDALTNKSPLPPYVVRPTKARRTLTNLARRMDVFKVQHLGEREYTYYSTYMMNSEQLSVELELLVATVRDLVGPDSVSIWLNYKH</sequence>
<dbReference type="EMBL" id="KV921358">
    <property type="protein sequence ID" value="ORE17335.1"/>
    <property type="molecule type" value="Genomic_DNA"/>
</dbReference>
<evidence type="ECO:0000259" key="8">
    <source>
        <dbReference type="Pfam" id="PF13515"/>
    </source>
</evidence>
<dbReference type="PANTHER" id="PTHR37994">
    <property type="entry name" value="ARAE_2_N DOMAIN-CONTAINING PROTEIN-RELATED"/>
    <property type="match status" value="1"/>
</dbReference>
<organism evidence="9 10">
    <name type="scientific">Rhizopus microsporus</name>
    <dbReference type="NCBI Taxonomy" id="58291"/>
    <lineage>
        <taxon>Eukaryota</taxon>
        <taxon>Fungi</taxon>
        <taxon>Fungi incertae sedis</taxon>
        <taxon>Mucoromycota</taxon>
        <taxon>Mucoromycotina</taxon>
        <taxon>Mucoromycetes</taxon>
        <taxon>Mucorales</taxon>
        <taxon>Mucorineae</taxon>
        <taxon>Rhizopodaceae</taxon>
        <taxon>Rhizopus</taxon>
    </lineage>
</organism>
<feature type="transmembrane region" description="Helical" evidence="6">
    <location>
        <begin position="134"/>
        <end position="156"/>
    </location>
</feature>
<keyword evidence="3 6" id="KW-1133">Transmembrane helix</keyword>
<gene>
    <name evidence="9" type="ORF">BCV71DRAFT_244098</name>
</gene>
<evidence type="ECO:0000256" key="2">
    <source>
        <dbReference type="ARBA" id="ARBA00022692"/>
    </source>
</evidence>
<evidence type="ECO:0000256" key="4">
    <source>
        <dbReference type="ARBA" id="ARBA00023136"/>
    </source>
</evidence>
<feature type="transmembrane region" description="Helical" evidence="6">
    <location>
        <begin position="482"/>
        <end position="499"/>
    </location>
</feature>
<dbReference type="SUPFAM" id="SSF103481">
    <property type="entry name" value="Multidrug resistance efflux transporter EmrE"/>
    <property type="match status" value="1"/>
</dbReference>
<feature type="transmembrane region" description="Helical" evidence="6">
    <location>
        <begin position="1041"/>
        <end position="1063"/>
    </location>
</feature>
<feature type="compositionally biased region" description="Polar residues" evidence="5">
    <location>
        <begin position="649"/>
        <end position="659"/>
    </location>
</feature>
<accession>A0A1X0RZ44</accession>
<evidence type="ECO:0000256" key="6">
    <source>
        <dbReference type="SAM" id="Phobius"/>
    </source>
</evidence>
<dbReference type="InterPro" id="IPR049453">
    <property type="entry name" value="Memb_transporter_dom"/>
</dbReference>
<feature type="transmembrane region" description="Helical" evidence="6">
    <location>
        <begin position="1109"/>
        <end position="1126"/>
    </location>
</feature>
<evidence type="ECO:0000256" key="3">
    <source>
        <dbReference type="ARBA" id="ARBA00022989"/>
    </source>
</evidence>
<evidence type="ECO:0000259" key="7">
    <source>
        <dbReference type="Pfam" id="PF10334"/>
    </source>
</evidence>
<evidence type="ECO:0000313" key="9">
    <source>
        <dbReference type="EMBL" id="ORE17335.1"/>
    </source>
</evidence>